<dbReference type="InterPro" id="IPR004737">
    <property type="entry name" value="NO3_transporter_NarK/NarU-like"/>
</dbReference>
<feature type="transmembrane region" description="Helical" evidence="6">
    <location>
        <begin position="314"/>
        <end position="334"/>
    </location>
</feature>
<dbReference type="PANTHER" id="PTHR23515">
    <property type="entry name" value="HIGH-AFFINITY NITRATE TRANSPORTER 2.3"/>
    <property type="match status" value="1"/>
</dbReference>
<feature type="transmembrane region" description="Helical" evidence="6">
    <location>
        <begin position="120"/>
        <end position="139"/>
    </location>
</feature>
<keyword evidence="5 6" id="KW-0472">Membrane</keyword>
<feature type="transmembrane region" description="Helical" evidence="6">
    <location>
        <begin position="432"/>
        <end position="452"/>
    </location>
</feature>
<comment type="similarity">
    <text evidence="6">Belongs to the major facilitator superfamily. Nitrate/nitrite porter (TC 2.A.1.8) family.</text>
</comment>
<feature type="transmembrane region" description="Helical" evidence="6">
    <location>
        <begin position="29"/>
        <end position="53"/>
    </location>
</feature>
<feature type="transmembrane region" description="Helical" evidence="6">
    <location>
        <begin position="65"/>
        <end position="83"/>
    </location>
</feature>
<reference evidence="7 8" key="1">
    <citation type="submission" date="2021-06" db="EMBL/GenBank/DDBJ databases">
        <title>Gemonas diversity in paddy soil.</title>
        <authorList>
            <person name="Liu G."/>
        </authorList>
    </citation>
    <scope>NUCLEOTIDE SEQUENCE [LARGE SCALE GENOMIC DNA]</scope>
    <source>
        <strain evidence="7 8">RG10</strain>
    </source>
</reference>
<dbReference type="InterPro" id="IPR044772">
    <property type="entry name" value="NO3_transporter"/>
</dbReference>
<keyword evidence="6" id="KW-1003">Cell membrane</keyword>
<protein>
    <recommendedName>
        <fullName evidence="6">Nitrate/nitrite transporter</fullName>
    </recommendedName>
</protein>
<evidence type="ECO:0000256" key="3">
    <source>
        <dbReference type="ARBA" id="ARBA00022692"/>
    </source>
</evidence>
<keyword evidence="8" id="KW-1185">Reference proteome</keyword>
<feature type="transmembrane region" description="Helical" evidence="6">
    <location>
        <begin position="287"/>
        <end position="307"/>
    </location>
</feature>
<evidence type="ECO:0000256" key="1">
    <source>
        <dbReference type="ARBA" id="ARBA00004141"/>
    </source>
</evidence>
<feature type="transmembrane region" description="Helical" evidence="6">
    <location>
        <begin position="160"/>
        <end position="180"/>
    </location>
</feature>
<dbReference type="RefSeq" id="WP_216801790.1">
    <property type="nucleotide sequence ID" value="NZ_CP076723.1"/>
</dbReference>
<feature type="transmembrane region" description="Helical" evidence="6">
    <location>
        <begin position="95"/>
        <end position="114"/>
    </location>
</feature>
<keyword evidence="6" id="KW-0534">Nitrate assimilation</keyword>
<evidence type="ECO:0000256" key="2">
    <source>
        <dbReference type="ARBA" id="ARBA00022448"/>
    </source>
</evidence>
<gene>
    <name evidence="7" type="ORF">KP004_07900</name>
</gene>
<evidence type="ECO:0000256" key="6">
    <source>
        <dbReference type="RuleBase" id="RU366033"/>
    </source>
</evidence>
<dbReference type="Proteomes" id="UP000683557">
    <property type="component" value="Chromosome"/>
</dbReference>
<dbReference type="InterPro" id="IPR011701">
    <property type="entry name" value="MFS"/>
</dbReference>
<evidence type="ECO:0000313" key="8">
    <source>
        <dbReference type="Proteomes" id="UP000683557"/>
    </source>
</evidence>
<evidence type="ECO:0000256" key="5">
    <source>
        <dbReference type="ARBA" id="ARBA00023136"/>
    </source>
</evidence>
<keyword evidence="3 6" id="KW-0812">Transmembrane</keyword>
<feature type="transmembrane region" description="Helical" evidence="6">
    <location>
        <begin position="252"/>
        <end position="275"/>
    </location>
</feature>
<keyword evidence="2 6" id="KW-0813">Transport</keyword>
<name>A0ABX8J9I9_9BACT</name>
<evidence type="ECO:0000313" key="7">
    <source>
        <dbReference type="EMBL" id="QWV95089.1"/>
    </source>
</evidence>
<proteinExistence type="inferred from homology"/>
<organism evidence="7 8">
    <name type="scientific">Geomonas oryzisoli</name>
    <dbReference type="NCBI Taxonomy" id="2847992"/>
    <lineage>
        <taxon>Bacteria</taxon>
        <taxon>Pseudomonadati</taxon>
        <taxon>Thermodesulfobacteriota</taxon>
        <taxon>Desulfuromonadia</taxon>
        <taxon>Geobacterales</taxon>
        <taxon>Geobacteraceae</taxon>
        <taxon>Geomonas</taxon>
    </lineage>
</organism>
<feature type="transmembrane region" description="Helical" evidence="6">
    <location>
        <begin position="211"/>
        <end position="231"/>
    </location>
</feature>
<accession>A0ABX8J9I9</accession>
<dbReference type="NCBIfam" id="TIGR00886">
    <property type="entry name" value="2A0108"/>
    <property type="match status" value="1"/>
</dbReference>
<comment type="subcellular location">
    <subcellularLocation>
        <location evidence="6">Cell membrane</location>
        <topology evidence="6">Multi-pass membrane protein</topology>
    </subcellularLocation>
    <subcellularLocation>
        <location evidence="1">Membrane</location>
        <topology evidence="1">Multi-pass membrane protein</topology>
    </subcellularLocation>
</comment>
<keyword evidence="4 6" id="KW-1133">Transmembrane helix</keyword>
<sequence length="461" mass="49890">MSSRVLAVWNPEDAQFWEQQGKAIAYRNLWISIPSLFLSFAVWMVWSVVVVNLQSIGFSFDADKLFWLAALPGLSGATLRIFYSFMVPIFGGRVWTTISTASLLIPAVGIGFAVRDPGTSYTTMLLLAFLCGLGGGNFASSMSNISFFFPKALKGTALGLNAGLGNLGVSVMQFLVPLVITTGTFRALCGEPQVCVVKGVSTSVWMQNAGFIWVPFIALSTLAAWFGMNDIAEAKASFKEQSVIFKRKHNWIMCWLYLGTFGSFIGYSAGLPLLIKSQFPAVNPMQYAFLGPLVGALLRPVGGWIADKLGGARVTFWNFVAMTAAAFGVLHFLPSHGDPGSFWGFLTMFILLFVTTGIGNGSTFRMIPVIFLTERQRAAGDLRREAQAKAAAEAAKEAAAVLGFCSAFAAYGAFFIPKAFGSSITLTGAPHAALYGFLAFYVSCIGLTWYCYSRRNAEMPC</sequence>
<dbReference type="Pfam" id="PF07690">
    <property type="entry name" value="MFS_1"/>
    <property type="match status" value="1"/>
</dbReference>
<dbReference type="CDD" id="cd17341">
    <property type="entry name" value="MFS_NRT2_like"/>
    <property type="match status" value="1"/>
</dbReference>
<evidence type="ECO:0000256" key="4">
    <source>
        <dbReference type="ARBA" id="ARBA00022989"/>
    </source>
</evidence>
<feature type="transmembrane region" description="Helical" evidence="6">
    <location>
        <begin position="340"/>
        <end position="358"/>
    </location>
</feature>
<dbReference type="EMBL" id="CP076723">
    <property type="protein sequence ID" value="QWV95089.1"/>
    <property type="molecule type" value="Genomic_DNA"/>
</dbReference>
<feature type="transmembrane region" description="Helical" evidence="6">
    <location>
        <begin position="399"/>
        <end position="420"/>
    </location>
</feature>